<feature type="transmembrane region" description="Helical" evidence="6">
    <location>
        <begin position="306"/>
        <end position="327"/>
    </location>
</feature>
<evidence type="ECO:0000259" key="7">
    <source>
        <dbReference type="Pfam" id="PF05425"/>
    </source>
</evidence>
<evidence type="ECO:0000256" key="1">
    <source>
        <dbReference type="ARBA" id="ARBA00004651"/>
    </source>
</evidence>
<dbReference type="Pfam" id="PF05425">
    <property type="entry name" value="CopD"/>
    <property type="match status" value="1"/>
</dbReference>
<comment type="caution">
    <text evidence="8">The sequence shown here is derived from an EMBL/GenBank/DDBJ whole genome shotgun (WGS) entry which is preliminary data.</text>
</comment>
<proteinExistence type="predicted"/>
<evidence type="ECO:0000256" key="6">
    <source>
        <dbReference type="SAM" id="Phobius"/>
    </source>
</evidence>
<dbReference type="RefSeq" id="WP_252441652.1">
    <property type="nucleotide sequence ID" value="NZ_JAGSOV010000049.1"/>
</dbReference>
<feature type="transmembrane region" description="Helical" evidence="6">
    <location>
        <begin position="176"/>
        <end position="194"/>
    </location>
</feature>
<feature type="transmembrane region" description="Helical" evidence="6">
    <location>
        <begin position="57"/>
        <end position="76"/>
    </location>
</feature>
<comment type="subcellular location">
    <subcellularLocation>
        <location evidence="1">Cell membrane</location>
        <topology evidence="1">Multi-pass membrane protein</topology>
    </subcellularLocation>
</comment>
<dbReference type="InterPro" id="IPR008457">
    <property type="entry name" value="Cu-R_CopD_dom"/>
</dbReference>
<evidence type="ECO:0000313" key="9">
    <source>
        <dbReference type="Proteomes" id="UP001165283"/>
    </source>
</evidence>
<keyword evidence="3 6" id="KW-0812">Transmembrane</keyword>
<reference evidence="8" key="1">
    <citation type="submission" date="2021-04" db="EMBL/GenBank/DDBJ databases">
        <title>Pseudonocardia sp. nov., isolated from sandy soil of mangrove forest.</title>
        <authorList>
            <person name="Zan Z."/>
            <person name="Huang R."/>
            <person name="Liu W."/>
        </authorList>
    </citation>
    <scope>NUCLEOTIDE SEQUENCE</scope>
    <source>
        <strain evidence="8">S2-4</strain>
    </source>
</reference>
<evidence type="ECO:0000256" key="3">
    <source>
        <dbReference type="ARBA" id="ARBA00022692"/>
    </source>
</evidence>
<keyword evidence="2" id="KW-1003">Cell membrane</keyword>
<protein>
    <submittedName>
        <fullName evidence="8">CopD family protein</fullName>
    </submittedName>
</protein>
<evidence type="ECO:0000313" key="8">
    <source>
        <dbReference type="EMBL" id="MCO1658001.1"/>
    </source>
</evidence>
<name>A0ABT1A4S0_9PSEU</name>
<keyword evidence="9" id="KW-1185">Reference proteome</keyword>
<sequence>MTRPATGPAGHRVAVAGWVGLVVGAAVLAGALGGPPAADPDAAVQVATVVTRAGLDAAAVACVGLTLLGVLLPLGAGTLPGSALRDLVRVQDTADRAVVVVAGGWLVLVLTGIAFRAANAVGRTVGQLSAADVGAWATRLSAGRGMLLTAGCVAVVLGCGIARLRRRDAVQVRVPMIAALLGALMPALTGHTGSAPDHQLAVISAALHVAAASLWVGGLGAILVLVARHRALLDAVLPRFSALAGGCVLAVAATGVVNAATRLEGWAALVGTGYGQLVLAKVALLGLLAGLGGLARRRLRAGRRPVLRWAGLEVALMALTMGVAAALTQTG</sequence>
<evidence type="ECO:0000256" key="4">
    <source>
        <dbReference type="ARBA" id="ARBA00022989"/>
    </source>
</evidence>
<feature type="transmembrane region" description="Helical" evidence="6">
    <location>
        <begin position="200"/>
        <end position="228"/>
    </location>
</feature>
<keyword evidence="5 6" id="KW-0472">Membrane</keyword>
<dbReference type="EMBL" id="JAGSOV010000049">
    <property type="protein sequence ID" value="MCO1658001.1"/>
    <property type="molecule type" value="Genomic_DNA"/>
</dbReference>
<feature type="transmembrane region" description="Helical" evidence="6">
    <location>
        <begin position="97"/>
        <end position="118"/>
    </location>
</feature>
<dbReference type="PANTHER" id="PTHR34820">
    <property type="entry name" value="INNER MEMBRANE PROTEIN YEBZ"/>
    <property type="match status" value="1"/>
</dbReference>
<dbReference type="InterPro" id="IPR032694">
    <property type="entry name" value="CopC/D"/>
</dbReference>
<dbReference type="PANTHER" id="PTHR34820:SF4">
    <property type="entry name" value="INNER MEMBRANE PROTEIN YEBZ"/>
    <property type="match status" value="1"/>
</dbReference>
<organism evidence="8 9">
    <name type="scientific">Pseudonocardia humida</name>
    <dbReference type="NCBI Taxonomy" id="2800819"/>
    <lineage>
        <taxon>Bacteria</taxon>
        <taxon>Bacillati</taxon>
        <taxon>Actinomycetota</taxon>
        <taxon>Actinomycetes</taxon>
        <taxon>Pseudonocardiales</taxon>
        <taxon>Pseudonocardiaceae</taxon>
        <taxon>Pseudonocardia</taxon>
    </lineage>
</organism>
<evidence type="ECO:0000256" key="5">
    <source>
        <dbReference type="ARBA" id="ARBA00023136"/>
    </source>
</evidence>
<gene>
    <name evidence="8" type="ORF">KDL28_23335</name>
</gene>
<feature type="domain" description="Copper resistance protein D" evidence="7">
    <location>
        <begin position="235"/>
        <end position="327"/>
    </location>
</feature>
<dbReference type="Proteomes" id="UP001165283">
    <property type="component" value="Unassembled WGS sequence"/>
</dbReference>
<feature type="transmembrane region" description="Helical" evidence="6">
    <location>
        <begin position="146"/>
        <end position="164"/>
    </location>
</feature>
<evidence type="ECO:0000256" key="2">
    <source>
        <dbReference type="ARBA" id="ARBA00022475"/>
    </source>
</evidence>
<keyword evidence="4 6" id="KW-1133">Transmembrane helix</keyword>
<feature type="transmembrane region" description="Helical" evidence="6">
    <location>
        <begin position="273"/>
        <end position="294"/>
    </location>
</feature>
<accession>A0ABT1A4S0</accession>
<feature type="transmembrane region" description="Helical" evidence="6">
    <location>
        <begin position="240"/>
        <end position="261"/>
    </location>
</feature>